<comment type="subunit">
    <text evidence="2">Interacts with talA/talin.</text>
</comment>
<evidence type="ECO:0000256" key="3">
    <source>
        <dbReference type="PROSITE-ProRule" id="PRU00076"/>
    </source>
</evidence>
<evidence type="ECO:0000256" key="2">
    <source>
        <dbReference type="ARBA" id="ARBA00064229"/>
    </source>
</evidence>
<dbReference type="PANTHER" id="PTHR24035">
    <property type="entry name" value="MULTIPLE EPIDERMAL GROWTH FACTOR-LIKE DOMAINS PROTEIN"/>
    <property type="match status" value="1"/>
</dbReference>
<dbReference type="Pfam" id="PF17963">
    <property type="entry name" value="Big_9"/>
    <property type="match status" value="1"/>
</dbReference>
<keyword evidence="3" id="KW-1015">Disulfide bond</keyword>
<dbReference type="RefSeq" id="XP_003286227.1">
    <property type="nucleotide sequence ID" value="XM_003286179.1"/>
</dbReference>
<feature type="domain" description="VWFA" evidence="7">
    <location>
        <begin position="518"/>
        <end position="707"/>
    </location>
</feature>
<proteinExistence type="inferred from homology"/>
<dbReference type="OMA" id="YIVVDFI"/>
<dbReference type="eggNOG" id="ENOG502R9GV">
    <property type="taxonomic scope" value="Eukaryota"/>
</dbReference>
<comment type="caution">
    <text evidence="3">Lacks conserved residue(s) required for the propagation of feature annotation.</text>
</comment>
<evidence type="ECO:0008006" key="10">
    <source>
        <dbReference type="Google" id="ProtNLM"/>
    </source>
</evidence>
<dbReference type="InterPro" id="IPR056851">
    <property type="entry name" value="Ig_SibA-E"/>
</dbReference>
<keyword evidence="5" id="KW-0732">Signal</keyword>
<accession>F0ZFM5</accession>
<evidence type="ECO:0000256" key="5">
    <source>
        <dbReference type="SAM" id="SignalP"/>
    </source>
</evidence>
<dbReference type="Gene3D" id="2.60.40.3440">
    <property type="match status" value="1"/>
</dbReference>
<feature type="disulfide bond" evidence="3">
    <location>
        <begin position="454"/>
        <end position="463"/>
    </location>
</feature>
<dbReference type="GeneID" id="10503621"/>
<organism evidence="8 9">
    <name type="scientific">Dictyostelium purpureum</name>
    <name type="common">Slime mold</name>
    <dbReference type="NCBI Taxonomy" id="5786"/>
    <lineage>
        <taxon>Eukaryota</taxon>
        <taxon>Amoebozoa</taxon>
        <taxon>Evosea</taxon>
        <taxon>Eumycetozoa</taxon>
        <taxon>Dictyostelia</taxon>
        <taxon>Dictyosteliales</taxon>
        <taxon>Dictyosteliaceae</taxon>
        <taxon>Dictyostelium</taxon>
    </lineage>
</organism>
<dbReference type="EMBL" id="GL871004">
    <property type="protein sequence ID" value="EGC37257.1"/>
    <property type="molecule type" value="Genomic_DNA"/>
</dbReference>
<evidence type="ECO:0000313" key="8">
    <source>
        <dbReference type="EMBL" id="EGC37257.1"/>
    </source>
</evidence>
<dbReference type="PANTHER" id="PTHR24035:SF109">
    <property type="entry name" value="PROTEIN DRAPER"/>
    <property type="match status" value="1"/>
</dbReference>
<protein>
    <recommendedName>
        <fullName evidence="10">Type A von Willebrand factor domain-containing protein</fullName>
    </recommendedName>
</protein>
<dbReference type="Gene3D" id="3.40.50.410">
    <property type="entry name" value="von Willebrand factor, type A domain"/>
    <property type="match status" value="1"/>
</dbReference>
<feature type="region of interest" description="Disordered" evidence="4">
    <location>
        <begin position="1896"/>
        <end position="1915"/>
    </location>
</feature>
<dbReference type="Pfam" id="PF24908">
    <property type="entry name" value="Ig_SIBA-E_2nd"/>
    <property type="match status" value="1"/>
</dbReference>
<dbReference type="InterPro" id="IPR002035">
    <property type="entry name" value="VWF_A"/>
</dbReference>
<feature type="signal peptide" evidence="5">
    <location>
        <begin position="1"/>
        <end position="20"/>
    </location>
</feature>
<dbReference type="STRING" id="5786.F0ZFM5"/>
<dbReference type="PROSITE" id="PS00022">
    <property type="entry name" value="EGF_1"/>
    <property type="match status" value="1"/>
</dbReference>
<dbReference type="SMART" id="SM00327">
    <property type="entry name" value="VWA"/>
    <property type="match status" value="1"/>
</dbReference>
<feature type="compositionally biased region" description="Polar residues" evidence="4">
    <location>
        <begin position="1896"/>
        <end position="1905"/>
    </location>
</feature>
<dbReference type="Pfam" id="PF24909">
    <property type="entry name" value="vWA_SIBA-E"/>
    <property type="match status" value="1"/>
</dbReference>
<dbReference type="KEGG" id="dpp:DICPUDRAFT_87052"/>
<dbReference type="Proteomes" id="UP000001064">
    <property type="component" value="Unassembled WGS sequence"/>
</dbReference>
<evidence type="ECO:0000259" key="7">
    <source>
        <dbReference type="PROSITE" id="PS50234"/>
    </source>
</evidence>
<dbReference type="Pfam" id="PF24619">
    <property type="entry name" value="Ig_SibA"/>
    <property type="match status" value="1"/>
</dbReference>
<evidence type="ECO:0000259" key="6">
    <source>
        <dbReference type="PROSITE" id="PS50026"/>
    </source>
</evidence>
<dbReference type="PROSITE" id="PS50026">
    <property type="entry name" value="EGF_3"/>
    <property type="match status" value="1"/>
</dbReference>
<dbReference type="InterPro" id="IPR056844">
    <property type="entry name" value="SibA-E_N"/>
</dbReference>
<dbReference type="OrthoDB" id="286301at2759"/>
<dbReference type="PROSITE" id="PS01186">
    <property type="entry name" value="EGF_2"/>
    <property type="match status" value="1"/>
</dbReference>
<evidence type="ECO:0000313" key="9">
    <source>
        <dbReference type="Proteomes" id="UP000001064"/>
    </source>
</evidence>
<name>F0ZFM5_DICPU</name>
<dbReference type="Gene3D" id="2.170.300.10">
    <property type="entry name" value="Tie2 ligand-binding domain superfamily"/>
    <property type="match status" value="1"/>
</dbReference>
<reference evidence="9" key="1">
    <citation type="journal article" date="2011" name="Genome Biol.">
        <title>Comparative genomics of the social amoebae Dictyostelium discoideum and Dictyostelium purpureum.</title>
        <authorList>
            <consortium name="US DOE Joint Genome Institute (JGI-PGF)"/>
            <person name="Sucgang R."/>
            <person name="Kuo A."/>
            <person name="Tian X."/>
            <person name="Salerno W."/>
            <person name="Parikh A."/>
            <person name="Feasley C.L."/>
            <person name="Dalin E."/>
            <person name="Tu H."/>
            <person name="Huang E."/>
            <person name="Barry K."/>
            <person name="Lindquist E."/>
            <person name="Shapiro H."/>
            <person name="Bruce D."/>
            <person name="Schmutz J."/>
            <person name="Salamov A."/>
            <person name="Fey P."/>
            <person name="Gaudet P."/>
            <person name="Anjard C."/>
            <person name="Babu M.M."/>
            <person name="Basu S."/>
            <person name="Bushmanova Y."/>
            <person name="van der Wel H."/>
            <person name="Katoh-Kurasawa M."/>
            <person name="Dinh C."/>
            <person name="Coutinho P.M."/>
            <person name="Saito T."/>
            <person name="Elias M."/>
            <person name="Schaap P."/>
            <person name="Kay R.R."/>
            <person name="Henrissat B."/>
            <person name="Eichinger L."/>
            <person name="Rivero F."/>
            <person name="Putnam N.H."/>
            <person name="West C.M."/>
            <person name="Loomis W.F."/>
            <person name="Chisholm R.L."/>
            <person name="Shaulsky G."/>
            <person name="Strassmann J.E."/>
            <person name="Queller D.C."/>
            <person name="Kuspa A."/>
            <person name="Grigoriev I.V."/>
        </authorList>
    </citation>
    <scope>NUCLEOTIDE SEQUENCE [LARGE SCALE GENOMIC DNA]</scope>
    <source>
        <strain evidence="9">QSDP1</strain>
    </source>
</reference>
<comment type="similarity">
    <text evidence="1">Belongs to the SIB family.</text>
</comment>
<dbReference type="VEuPathDB" id="AmoebaDB:DICPUDRAFT_87052"/>
<dbReference type="InterPro" id="IPR056847">
    <property type="entry name" value="Ig_SibA-E_2nd"/>
</dbReference>
<sequence length="1915" mass="205744">MKSLFKIFIVLMAMLFVAEASHFRFGSISWQPTTSYNTIKFSSNFAFRTTFFKSSKTSIVLGESISVGTLTYGTGSGIASNSVVLTVTGFDPINDWFTGSYTVTKTYPVLASGASKTYTAIFTDCCRISSLINNKDGSWNITTNVQIENKSDLSLLNSSPVSSMLPIYNVIYGKNNNFRIIASDPNNDPLTFSFSTVYTMTQPAGMTISPSGDVFFKPTQIGLYSTQIYIQDSKSAYIVVDFILNSVSEPGVCDDSCVNKGIVCTTNSQCTNCNPAIVNNVNNTCVVTINEPPYFTNPTPVDGQVITFNTKVSTSFAINCTSDKSTVVVQSANVPKDMAQVVNPISGNSRNQIVTYSWTPKVTDVGSYVMSAYCSDAKDLSSQVRSFSIFVPKPNCGAGEQNNNGGCTCPTGWNPDVKCFDCSKGYYGPDCVPSDKCINGNSYDGVNGDGKCSCYNGWTGVLCDTPLSRTCSDLTNSIIATTVTPNSYINPTFVSLYVKDQTEVKVSYSIPASLPTLNVYVLADANAQDSTVFGYIKSNMNSFVSSFKKFSENAQFGLGFFSDVPNAGFTFQPQLTIGSAIDTGISTLNPNTYVSASNGNSLASLIDAASSPLGWTTGAYRVIVLITDSDHTASSADIEKLKTTLAQQSIMPIIVGYNNAVLPNWSSTISSAGFGVVAEKAGIAADWTLKAQAAFTTALKTIVFKAVAGDDEQVISTVPNKITVNTGSITQGTASGLLIKIPASTDGLASSPTPRVSAIGYGAVDLRVNYNRKPFASAIGFACDQNGKVNFKLAGSDPDSNILTFKFKTLPAGGIISANNANVNTATQYASDTLFTFSASTNYIQPSSFSFIANDGCLDSDQNTGSITINRVNQAPTCSPQIITSKGLGAATPVTFTLSGSDFEDSSSKLYTIFPSLSDISAYGVFKTKTGATITATTQNIVGNEISFTQTSNIDIPKAFIVNFAVFDSSNLPSSYCSLTVNVIHTNVAPIATGSTPVSIIPLGIARLNLNATDSDSKSVSFTITAFSAGVDGSFYECDTPGTALIVNKVFGPVDVTSGKASLNQKICYLAPETTGSSYASISYTTTDFEGLKSANTFTTLIDIVGQRLNIAPEVLQTPPFQVYQEEVSEVITIDGTDADPSDKGKLIAVISTPPANGVFVSAKTNGNAVTQGLAPLKFYYKPNKGFYGTDSFSYYVYDTFNSQSGIATTQITVNRVNHAPILTLTNKKYTSNDQFPVSVLISVRDDENDPVTCSFVGKLPGNYTILDSGKEYVLGAPLSSPIFQLTIDPAKVTPKPYENIFDTLNIECIDTPKYTYPKALSASGSFVVYYDYFNTKPKTNSFQIRLNQDDQVSFVVNGSDLESPVSDLKVSLLSLPTNGKLLYKNVEIENTSASYYLLDGLTYKPNKGMSDYDTQYLPLDRFNFAVIDGKSLASEPAVGEFNVNPRNPPIYTGLRVINVYQNTRYPLTITGVPGNGGVEVNLKVTGFTGRGNLSVSHIMGSEKPIDSLISTYPVDLAGSNSYNLAYMPPRNKYGDNFDTITFQLYDRDIISGYITIIVNVIHVNQPPTITPIGYTPSDSGNVETLFIGKDYTVNMNVDTNVTIKFDGNDVDEPVIPLQALMPVLPTQGTVRLLNGEVLSPLQNITQHTDGHYYIVFEPSPGAAYPRYTSVPLFIKDEYGLSSEATKIFINVNRVNIPPYVTVEDQYQNYTFNTKDIVNLKGIVATDPDSVNNNITLIVSVVGTKNESALHKSFVSFNLTNSPSCTFEANYTTATCLATNPTVLKIVQSISVQGYIAGDYRLKIFVNDMGYNAPQEIRSQSFLNATNYVYLTVKNANTTNKSNKTILSVAIAAAAAATAIIASAIWKLVKKAAPPTDAFFGEGAWSGDGVSTNPLYENNHNNSGVNPLYESGVDA</sequence>
<dbReference type="PROSITE" id="PS50234">
    <property type="entry name" value="VWFA"/>
    <property type="match status" value="1"/>
</dbReference>
<dbReference type="Pfam" id="PF24907">
    <property type="entry name" value="SIBA-E_N"/>
    <property type="match status" value="1"/>
</dbReference>
<evidence type="ECO:0000256" key="1">
    <source>
        <dbReference type="ARBA" id="ARBA00061597"/>
    </source>
</evidence>
<gene>
    <name evidence="8" type="ORF">DICPUDRAFT_87052</name>
</gene>
<keyword evidence="3" id="KW-0245">EGF-like domain</keyword>
<feature type="chain" id="PRO_5003262387" description="Type A von Willebrand factor domain-containing protein" evidence="5">
    <location>
        <begin position="21"/>
        <end position="1915"/>
    </location>
</feature>
<keyword evidence="9" id="KW-1185">Reference proteome</keyword>
<dbReference type="SUPFAM" id="SSF53300">
    <property type="entry name" value="vWA-like"/>
    <property type="match status" value="1"/>
</dbReference>
<feature type="domain" description="EGF-like" evidence="6">
    <location>
        <begin position="427"/>
        <end position="464"/>
    </location>
</feature>
<evidence type="ECO:0000256" key="4">
    <source>
        <dbReference type="SAM" id="MobiDB-lite"/>
    </source>
</evidence>
<dbReference type="InterPro" id="IPR052108">
    <property type="entry name" value="MEGF/SIB"/>
</dbReference>
<dbReference type="InParanoid" id="F0ZFM5"/>
<dbReference type="InterPro" id="IPR000742">
    <property type="entry name" value="EGF"/>
</dbReference>
<dbReference type="InterPro" id="IPR036465">
    <property type="entry name" value="vWFA_dom_sf"/>
</dbReference>